<name>A0A086L3K2_TOXGO</name>
<evidence type="ECO:0008006" key="4">
    <source>
        <dbReference type="Google" id="ProtNLM"/>
    </source>
</evidence>
<proteinExistence type="predicted"/>
<feature type="compositionally biased region" description="Polar residues" evidence="1">
    <location>
        <begin position="563"/>
        <end position="575"/>
    </location>
</feature>
<reference evidence="2 3" key="1">
    <citation type="submission" date="2014-03" db="EMBL/GenBank/DDBJ databases">
        <authorList>
            <person name="Sibley D."/>
            <person name="Venepally P."/>
            <person name="Karamycheva S."/>
            <person name="Hadjithomas M."/>
            <person name="Khan A."/>
            <person name="Brunk B."/>
            <person name="Roos D."/>
            <person name="Caler E."/>
            <person name="Lorenzi H."/>
        </authorList>
    </citation>
    <scope>NUCLEOTIDE SEQUENCE [LARGE SCALE GENOMIC DNA]</scope>
    <source>
        <strain evidence="3">p89</strain>
    </source>
</reference>
<feature type="region of interest" description="Disordered" evidence="1">
    <location>
        <begin position="1001"/>
        <end position="1034"/>
    </location>
</feature>
<feature type="compositionally biased region" description="Basic and acidic residues" evidence="1">
    <location>
        <begin position="576"/>
        <end position="585"/>
    </location>
</feature>
<protein>
    <recommendedName>
        <fullName evidence="4">Inner centromere protein, ARK-binding region protein</fullName>
    </recommendedName>
</protein>
<accession>A0A086L3K2</accession>
<sequence length="1082" mass="117403">MPSSRGKTPPTCGGHDSSERKKAGVTAEASEPSSVSEMSVTAFTALKTHLQCADEQKLNDLFAFVSRRSSLASALSCATPRGTAADTFRESVTTPCGMDFATASSWVSQSARKAARSGAVNGAREPVSPLPSAHKTGLHPSTSVVFASQKVACASKTLLSSHLDSGARVPFLSEAQDNFSTTTTSCPEPSRPARVSTSSSWSSTSPFAAASFFVTQEGLGSTSFCHFDGPLSPDCSPNGSLSSDVPAVFEPKASPASAKKSFKLCRQLASPGSARTSEESQRACETGGAAESSVPRGRQKKASWRDQNGDDKRASPVKLRASPRFSPGAVKLSAGKTTNGSTPLSVRTPTRSSPRLQLRAPSPTRAGDSRLRSEGGDSSRQRSIRKGKGQQITSKLASPRKASQGNILHESVAEPVETASAGGGAGERSHALNCSNQKKSAAKKKDESAGVSAGCRRRSNTGSRGTSPRKETPRPASKQRQKGARKTKIAKSTLTSEQTAVDGPTEETPEFEAYSISLSPSLSLVKRGRDTDDYGAVPNSKRKKHQLKKETVERPLESVKTVDGTTDSVCTSRGTSKTDNEHALVDEESAPEPDPRNAAVVNGPTIQTPLSDLVFVKPVTSLSDHISADDGDARHFLLPNGMMPSSEADWRTEEQNEDEEMREAPRPKIKGLYESSDKARRMLSTASTVSGGGASNPPLRLLVADAPHSPEIDTGAFCSPALSSSEAPAEPPAFFHHKVLRPTPPVAEAPEFDLGLFMVRTAALSKHADDVVPCLADKELMEFSIVPQKYITPSVTEKPTQTLQERFLHMKLLADIPKVDGTYQIGLDMKEATWYRPKNPETGMAKPNGKGTAMKKLLEEQERWNPFSVFGSSLPCVELDDVFDYEVYSTTAPSARVSHPLFRRLAQFYEFKDLWKTVTPAEWDKVRSSFKTHWKKQYKLDLDWRNDPVTVEEFMWMLEANGQTDDKTETVFHAEVCFCVTPNPTENFAWNDPRCHKYQAPRPSMSHHLHERLNDDENTSPNSPGPKASIQHEVCQVKRRSVDDALPRRLSIGSFESGSARRRSLTDAFSPECSKFRRDVLS</sequence>
<feature type="compositionally biased region" description="Basic and acidic residues" evidence="1">
    <location>
        <begin position="367"/>
        <end position="380"/>
    </location>
</feature>
<feature type="compositionally biased region" description="Polar residues" evidence="1">
    <location>
        <begin position="490"/>
        <end position="499"/>
    </location>
</feature>
<dbReference type="AlphaFoldDB" id="A0A086L3K2"/>
<feature type="compositionally biased region" description="Basic and acidic residues" evidence="1">
    <location>
        <begin position="303"/>
        <end position="314"/>
    </location>
</feature>
<feature type="compositionally biased region" description="Polar residues" evidence="1">
    <location>
        <begin position="390"/>
        <end position="406"/>
    </location>
</feature>
<evidence type="ECO:0000313" key="2">
    <source>
        <dbReference type="EMBL" id="KFG51220.1"/>
    </source>
</evidence>
<feature type="region of interest" description="Disordered" evidence="1">
    <location>
        <begin position="180"/>
        <end position="200"/>
    </location>
</feature>
<feature type="region of interest" description="Disordered" evidence="1">
    <location>
        <begin position="270"/>
        <end position="514"/>
    </location>
</feature>
<feature type="region of interest" description="Disordered" evidence="1">
    <location>
        <begin position="1"/>
        <end position="37"/>
    </location>
</feature>
<dbReference type="OrthoDB" id="330165at2759"/>
<comment type="caution">
    <text evidence="2">The sequence shown here is derived from an EMBL/GenBank/DDBJ whole genome shotgun (WGS) entry which is preliminary data.</text>
</comment>
<feature type="region of interest" description="Disordered" evidence="1">
    <location>
        <begin position="1048"/>
        <end position="1067"/>
    </location>
</feature>
<evidence type="ECO:0000313" key="3">
    <source>
        <dbReference type="Proteomes" id="UP000028828"/>
    </source>
</evidence>
<evidence type="ECO:0000256" key="1">
    <source>
        <dbReference type="SAM" id="MobiDB-lite"/>
    </source>
</evidence>
<gene>
    <name evidence="2" type="ORF">TGP89_232500</name>
</gene>
<feature type="compositionally biased region" description="Basic residues" evidence="1">
    <location>
        <begin position="477"/>
        <end position="489"/>
    </location>
</feature>
<feature type="compositionally biased region" description="Polar residues" evidence="1">
    <location>
        <begin position="335"/>
        <end position="355"/>
    </location>
</feature>
<feature type="region of interest" description="Disordered" evidence="1">
    <location>
        <begin position="526"/>
        <end position="596"/>
    </location>
</feature>
<dbReference type="VEuPathDB" id="ToxoDB:TGP89_232500"/>
<organism evidence="2 3">
    <name type="scientific">Toxoplasma gondii p89</name>
    <dbReference type="NCBI Taxonomy" id="943119"/>
    <lineage>
        <taxon>Eukaryota</taxon>
        <taxon>Sar</taxon>
        <taxon>Alveolata</taxon>
        <taxon>Apicomplexa</taxon>
        <taxon>Conoidasida</taxon>
        <taxon>Coccidia</taxon>
        <taxon>Eucoccidiorida</taxon>
        <taxon>Eimeriorina</taxon>
        <taxon>Sarcocystidae</taxon>
        <taxon>Toxoplasma</taxon>
    </lineage>
</organism>
<feature type="region of interest" description="Disordered" evidence="1">
    <location>
        <begin position="117"/>
        <end position="137"/>
    </location>
</feature>
<dbReference type="EMBL" id="AEYI02000190">
    <property type="protein sequence ID" value="KFG51220.1"/>
    <property type="molecule type" value="Genomic_DNA"/>
</dbReference>
<feature type="compositionally biased region" description="Basic and acidic residues" evidence="1">
    <location>
        <begin position="548"/>
        <end position="557"/>
    </location>
</feature>
<dbReference type="Proteomes" id="UP000028828">
    <property type="component" value="Unassembled WGS sequence"/>
</dbReference>